<keyword evidence="4" id="KW-0539">Nucleus</keyword>
<dbReference type="GO" id="GO:0005634">
    <property type="term" value="C:nucleus"/>
    <property type="evidence" value="ECO:0007669"/>
    <property type="project" value="UniProtKB-SubCell"/>
</dbReference>
<dbReference type="FunFam" id="4.10.280.10:FF:000029">
    <property type="entry name" value="Achaete-scute family bHLH transcription factor 1"/>
    <property type="match status" value="1"/>
</dbReference>
<evidence type="ECO:0000256" key="2">
    <source>
        <dbReference type="ARBA" id="ARBA00022902"/>
    </source>
</evidence>
<evidence type="ECO:0000256" key="4">
    <source>
        <dbReference type="ARBA" id="ARBA00023242"/>
    </source>
</evidence>
<dbReference type="Pfam" id="PF00010">
    <property type="entry name" value="HLH"/>
    <property type="match status" value="1"/>
</dbReference>
<name>A0A0N5CHW8_STREA</name>
<dbReference type="SMART" id="SM00353">
    <property type="entry name" value="HLH"/>
    <property type="match status" value="1"/>
</dbReference>
<feature type="domain" description="BHLH" evidence="5">
    <location>
        <begin position="41"/>
        <end position="94"/>
    </location>
</feature>
<dbReference type="InterPro" id="IPR036638">
    <property type="entry name" value="HLH_DNA-bd_sf"/>
</dbReference>
<reference evidence="7" key="1">
    <citation type="submission" date="2017-02" db="UniProtKB">
        <authorList>
            <consortium name="WormBaseParasite"/>
        </authorList>
    </citation>
    <scope>IDENTIFICATION</scope>
</reference>
<dbReference type="WBParaSite" id="SPAL_0001743000.1">
    <property type="protein sequence ID" value="SPAL_0001743000.1"/>
    <property type="gene ID" value="SPAL_0001743000"/>
</dbReference>
<evidence type="ECO:0000256" key="1">
    <source>
        <dbReference type="ARBA" id="ARBA00004123"/>
    </source>
</evidence>
<comment type="subcellular location">
    <subcellularLocation>
        <location evidence="1">Nucleus</location>
    </subcellularLocation>
</comment>
<dbReference type="PANTHER" id="PTHR23349:SF108">
    <property type="entry name" value="BHLH DOMAIN-CONTAINING PROTEIN"/>
    <property type="match status" value="1"/>
</dbReference>
<dbReference type="Proteomes" id="UP000046392">
    <property type="component" value="Unplaced"/>
</dbReference>
<keyword evidence="6" id="KW-1185">Reference proteome</keyword>
<dbReference type="GO" id="GO:0000977">
    <property type="term" value="F:RNA polymerase II transcription regulatory region sequence-specific DNA binding"/>
    <property type="evidence" value="ECO:0007669"/>
    <property type="project" value="TreeGrafter"/>
</dbReference>
<dbReference type="Gene3D" id="4.10.280.10">
    <property type="entry name" value="Helix-loop-helix DNA-binding domain"/>
    <property type="match status" value="1"/>
</dbReference>
<accession>A0A0N5CHW8</accession>
<proteinExistence type="predicted"/>
<dbReference type="SUPFAM" id="SSF47459">
    <property type="entry name" value="HLH, helix-loop-helix DNA-binding domain"/>
    <property type="match status" value="1"/>
</dbReference>
<dbReference type="InterPro" id="IPR011598">
    <property type="entry name" value="bHLH_dom"/>
</dbReference>
<dbReference type="GO" id="GO:0046983">
    <property type="term" value="F:protein dimerization activity"/>
    <property type="evidence" value="ECO:0007669"/>
    <property type="project" value="InterPro"/>
</dbReference>
<sequence length="194" mass="22549">MDTYILTNSSSIKKEGSTLRSRISKVHHSSSSCRVNKKVPDQVEKRNERERKRVQQVNLGYIKLGEHVPKWRTNNKKLSKVETLREAAKYIQYLQNLLKESTNNYNNDVQVLKQNNNFNTSFSSSSSDNESFYQTSEVSSYTTSTGTSNSPITQYYDNQNVVLSNSYQQIIQQNYYPNYQGFSYSNMKSDDSYY</sequence>
<dbReference type="AlphaFoldDB" id="A0A0N5CHW8"/>
<evidence type="ECO:0000256" key="3">
    <source>
        <dbReference type="ARBA" id="ARBA00023125"/>
    </source>
</evidence>
<dbReference type="GO" id="GO:0000981">
    <property type="term" value="F:DNA-binding transcription factor activity, RNA polymerase II-specific"/>
    <property type="evidence" value="ECO:0007669"/>
    <property type="project" value="TreeGrafter"/>
</dbReference>
<evidence type="ECO:0000313" key="6">
    <source>
        <dbReference type="Proteomes" id="UP000046392"/>
    </source>
</evidence>
<evidence type="ECO:0000313" key="7">
    <source>
        <dbReference type="WBParaSite" id="SPAL_0001743000.1"/>
    </source>
</evidence>
<dbReference type="GO" id="GO:0007399">
    <property type="term" value="P:nervous system development"/>
    <property type="evidence" value="ECO:0007669"/>
    <property type="project" value="UniProtKB-KW"/>
</dbReference>
<dbReference type="InterPro" id="IPR050283">
    <property type="entry name" value="E-box_TF_Regulators"/>
</dbReference>
<dbReference type="STRING" id="174720.A0A0N5CHW8"/>
<keyword evidence="3" id="KW-0238">DNA-binding</keyword>
<dbReference type="CDD" id="cd11418">
    <property type="entry name" value="bHLH_TS_ASCL"/>
    <property type="match status" value="1"/>
</dbReference>
<evidence type="ECO:0000259" key="5">
    <source>
        <dbReference type="PROSITE" id="PS50888"/>
    </source>
</evidence>
<dbReference type="PANTHER" id="PTHR23349">
    <property type="entry name" value="BASIC HELIX-LOOP-HELIX TRANSCRIPTION FACTOR, TWIST"/>
    <property type="match status" value="1"/>
</dbReference>
<protein>
    <submittedName>
        <fullName evidence="7">BHLH domain-containing protein</fullName>
    </submittedName>
</protein>
<dbReference type="GO" id="GO:0040008">
    <property type="term" value="P:regulation of growth"/>
    <property type="evidence" value="ECO:0007669"/>
    <property type="project" value="UniProtKB-ARBA"/>
</dbReference>
<keyword evidence="2" id="KW-0524">Neurogenesis</keyword>
<dbReference type="PROSITE" id="PS50888">
    <property type="entry name" value="BHLH"/>
    <property type="match status" value="1"/>
</dbReference>
<organism evidence="6 7">
    <name type="scientific">Strongyloides papillosus</name>
    <name type="common">Intestinal threadworm</name>
    <dbReference type="NCBI Taxonomy" id="174720"/>
    <lineage>
        <taxon>Eukaryota</taxon>
        <taxon>Metazoa</taxon>
        <taxon>Ecdysozoa</taxon>
        <taxon>Nematoda</taxon>
        <taxon>Chromadorea</taxon>
        <taxon>Rhabditida</taxon>
        <taxon>Tylenchina</taxon>
        <taxon>Panagrolaimomorpha</taxon>
        <taxon>Strongyloidoidea</taxon>
        <taxon>Strongyloididae</taxon>
        <taxon>Strongyloides</taxon>
    </lineage>
</organism>